<keyword evidence="11" id="KW-0472">Membrane</keyword>
<dbReference type="InterPro" id="IPR052306">
    <property type="entry name" value="CYP450_71D"/>
</dbReference>
<keyword evidence="4" id="KW-0349">Heme</keyword>
<dbReference type="GO" id="GO:0005506">
    <property type="term" value="F:iron ion binding"/>
    <property type="evidence" value="ECO:0007669"/>
    <property type="project" value="InterPro"/>
</dbReference>
<comment type="subcellular location">
    <subcellularLocation>
        <location evidence="2">Membrane</location>
        <topology evidence="2">Single-pass membrane protein</topology>
    </subcellularLocation>
</comment>
<reference evidence="12" key="1">
    <citation type="journal article" date="2022" name="Plant J.">
        <title>Strategies of tolerance reflected in two North American maple genomes.</title>
        <authorList>
            <person name="McEvoy S.L."/>
            <person name="Sezen U.U."/>
            <person name="Trouern-Trend A."/>
            <person name="McMahon S.M."/>
            <person name="Schaberg P.G."/>
            <person name="Yang J."/>
            <person name="Wegrzyn J.L."/>
            <person name="Swenson N.G."/>
        </authorList>
    </citation>
    <scope>NUCLEOTIDE SEQUENCE</scope>
    <source>
        <strain evidence="12">91603</strain>
    </source>
</reference>
<comment type="similarity">
    <text evidence="3">Belongs to the cytochrome P450 family.</text>
</comment>
<keyword evidence="8" id="KW-0560">Oxidoreductase</keyword>
<dbReference type="EMBL" id="JAJSOW010000100">
    <property type="protein sequence ID" value="KAI9185535.1"/>
    <property type="molecule type" value="Genomic_DNA"/>
</dbReference>
<evidence type="ECO:0000256" key="2">
    <source>
        <dbReference type="ARBA" id="ARBA00004167"/>
    </source>
</evidence>
<evidence type="ECO:0000256" key="3">
    <source>
        <dbReference type="ARBA" id="ARBA00010617"/>
    </source>
</evidence>
<keyword evidence="10" id="KW-0503">Monooxygenase</keyword>
<evidence type="ECO:0000256" key="6">
    <source>
        <dbReference type="ARBA" id="ARBA00022723"/>
    </source>
</evidence>
<evidence type="ECO:0000256" key="9">
    <source>
        <dbReference type="ARBA" id="ARBA00023004"/>
    </source>
</evidence>
<dbReference type="GO" id="GO:0016705">
    <property type="term" value="F:oxidoreductase activity, acting on paired donors, with incorporation or reduction of molecular oxygen"/>
    <property type="evidence" value="ECO:0007669"/>
    <property type="project" value="InterPro"/>
</dbReference>
<proteinExistence type="inferred from homology"/>
<keyword evidence="13" id="KW-1185">Reference proteome</keyword>
<organism evidence="12 13">
    <name type="scientific">Acer negundo</name>
    <name type="common">Box elder</name>
    <dbReference type="NCBI Taxonomy" id="4023"/>
    <lineage>
        <taxon>Eukaryota</taxon>
        <taxon>Viridiplantae</taxon>
        <taxon>Streptophyta</taxon>
        <taxon>Embryophyta</taxon>
        <taxon>Tracheophyta</taxon>
        <taxon>Spermatophyta</taxon>
        <taxon>Magnoliopsida</taxon>
        <taxon>eudicotyledons</taxon>
        <taxon>Gunneridae</taxon>
        <taxon>Pentapetalae</taxon>
        <taxon>rosids</taxon>
        <taxon>malvids</taxon>
        <taxon>Sapindales</taxon>
        <taxon>Sapindaceae</taxon>
        <taxon>Hippocastanoideae</taxon>
        <taxon>Acereae</taxon>
        <taxon>Acer</taxon>
    </lineage>
</organism>
<evidence type="ECO:0000313" key="12">
    <source>
        <dbReference type="EMBL" id="KAI9185535.1"/>
    </source>
</evidence>
<sequence length="163" mass="18382">MELASGFSIADLYPSIGMLEVISGMKSKIEKLHQERDRIFGDIIDEHKERRQKTKTGQKEADEEDLIDVFLRLQEDGDLEFPLTNNNNKAVIWKEFGSPRRISSLFHEMETETETEFRDMCMVSFASRNGCSLHSRTTTQRSFHLNSSLPVAGVGGSTAPASP</sequence>
<keyword evidence="9" id="KW-0408">Iron</keyword>
<keyword evidence="6" id="KW-0479">Metal-binding</keyword>
<evidence type="ECO:0000256" key="10">
    <source>
        <dbReference type="ARBA" id="ARBA00023033"/>
    </source>
</evidence>
<evidence type="ECO:0000256" key="8">
    <source>
        <dbReference type="ARBA" id="ARBA00023002"/>
    </source>
</evidence>
<dbReference type="PANTHER" id="PTHR47953">
    <property type="entry name" value="OS08G0105600 PROTEIN"/>
    <property type="match status" value="1"/>
</dbReference>
<reference evidence="12" key="2">
    <citation type="submission" date="2023-02" db="EMBL/GenBank/DDBJ databases">
        <authorList>
            <person name="Swenson N.G."/>
            <person name="Wegrzyn J.L."/>
            <person name="Mcevoy S.L."/>
        </authorList>
    </citation>
    <scope>NUCLEOTIDE SEQUENCE</scope>
    <source>
        <strain evidence="12">91603</strain>
        <tissue evidence="12">Leaf</tissue>
    </source>
</reference>
<comment type="cofactor">
    <cofactor evidence="1">
        <name>heme</name>
        <dbReference type="ChEBI" id="CHEBI:30413"/>
    </cofactor>
</comment>
<keyword evidence="7" id="KW-1133">Transmembrane helix</keyword>
<evidence type="ECO:0000256" key="11">
    <source>
        <dbReference type="ARBA" id="ARBA00023136"/>
    </source>
</evidence>
<keyword evidence="5" id="KW-0812">Transmembrane</keyword>
<evidence type="ECO:0000256" key="5">
    <source>
        <dbReference type="ARBA" id="ARBA00022692"/>
    </source>
</evidence>
<dbReference type="PANTHER" id="PTHR47953:SF19">
    <property type="entry name" value="OS06G0641600 PROTEIN"/>
    <property type="match status" value="1"/>
</dbReference>
<dbReference type="GO" id="GO:0020037">
    <property type="term" value="F:heme binding"/>
    <property type="evidence" value="ECO:0007669"/>
    <property type="project" value="InterPro"/>
</dbReference>
<dbReference type="Proteomes" id="UP001064489">
    <property type="component" value="Chromosome 3"/>
</dbReference>
<protein>
    <submittedName>
        <fullName evidence="12">Uncharacterized protein</fullName>
    </submittedName>
</protein>
<evidence type="ECO:0000256" key="1">
    <source>
        <dbReference type="ARBA" id="ARBA00001971"/>
    </source>
</evidence>
<evidence type="ECO:0000256" key="4">
    <source>
        <dbReference type="ARBA" id="ARBA00022617"/>
    </source>
</evidence>
<dbReference type="GO" id="GO:0016020">
    <property type="term" value="C:membrane"/>
    <property type="evidence" value="ECO:0007669"/>
    <property type="project" value="UniProtKB-SubCell"/>
</dbReference>
<name>A0AAD5NW58_ACENE</name>
<gene>
    <name evidence="12" type="ORF">LWI28_008205</name>
</gene>
<evidence type="ECO:0000313" key="13">
    <source>
        <dbReference type="Proteomes" id="UP001064489"/>
    </source>
</evidence>
<dbReference type="InterPro" id="IPR036396">
    <property type="entry name" value="Cyt_P450_sf"/>
</dbReference>
<dbReference type="AlphaFoldDB" id="A0AAD5NW58"/>
<dbReference type="GO" id="GO:0004497">
    <property type="term" value="F:monooxygenase activity"/>
    <property type="evidence" value="ECO:0007669"/>
    <property type="project" value="UniProtKB-KW"/>
</dbReference>
<dbReference type="SUPFAM" id="SSF48264">
    <property type="entry name" value="Cytochrome P450"/>
    <property type="match status" value="1"/>
</dbReference>
<comment type="caution">
    <text evidence="12">The sequence shown here is derived from an EMBL/GenBank/DDBJ whole genome shotgun (WGS) entry which is preliminary data.</text>
</comment>
<accession>A0AAD5NW58</accession>
<evidence type="ECO:0000256" key="7">
    <source>
        <dbReference type="ARBA" id="ARBA00022989"/>
    </source>
</evidence>